<comment type="caution">
    <text evidence="1">The sequence shown here is derived from an EMBL/GenBank/DDBJ whole genome shotgun (WGS) entry which is preliminary data.</text>
</comment>
<accession>A0ACC3BNY3</accession>
<gene>
    <name evidence="1" type="ORF">I4F81_002243</name>
</gene>
<evidence type="ECO:0000313" key="2">
    <source>
        <dbReference type="Proteomes" id="UP000798662"/>
    </source>
</evidence>
<dbReference type="Proteomes" id="UP000798662">
    <property type="component" value="Chromosome 1"/>
</dbReference>
<name>A0ACC3BNY3_PYRYE</name>
<proteinExistence type="predicted"/>
<keyword evidence="2" id="KW-1185">Reference proteome</keyword>
<evidence type="ECO:0000313" key="1">
    <source>
        <dbReference type="EMBL" id="KAK1859649.1"/>
    </source>
</evidence>
<dbReference type="EMBL" id="CM020618">
    <property type="protein sequence ID" value="KAK1859649.1"/>
    <property type="molecule type" value="Genomic_DNA"/>
</dbReference>
<protein>
    <submittedName>
        <fullName evidence="1">Uncharacterized protein</fullName>
    </submittedName>
</protein>
<reference evidence="1" key="1">
    <citation type="submission" date="2019-11" db="EMBL/GenBank/DDBJ databases">
        <title>Nori genome reveals adaptations in red seaweeds to the harsh intertidal environment.</title>
        <authorList>
            <person name="Wang D."/>
            <person name="Mao Y."/>
        </authorList>
    </citation>
    <scope>NUCLEOTIDE SEQUENCE</scope>
    <source>
        <tissue evidence="1">Gametophyte</tissue>
    </source>
</reference>
<sequence>MFRYSRDGALRSLDDYRAGVRWSVPEWDTVDPTDGSVTPTYSPGRSWGAPTAKNGGGAGGARRGKERSGWKDAAEGGADGLPGGAKAAAANTAGGRKKGGKSGAPAAAAVAGGEAAASGRSGGRAAAGGGGGDRPPMVKARTLLKTLITRSVASSDTCAALIVNGVVLVDGVVETDPSRKVAPDAQLVVRGRRVREVVGTTDRDAPRSSRPGGDPRAADAAAAPSPVRLPRARRDLGGGWDDDAPREGGRAGARRPALDKKYTWKVDGGFYAGRRRAADK</sequence>
<organism evidence="1 2">
    <name type="scientific">Pyropia yezoensis</name>
    <name type="common">Susabi-nori</name>
    <name type="synonym">Porphyra yezoensis</name>
    <dbReference type="NCBI Taxonomy" id="2788"/>
    <lineage>
        <taxon>Eukaryota</taxon>
        <taxon>Rhodophyta</taxon>
        <taxon>Bangiophyceae</taxon>
        <taxon>Bangiales</taxon>
        <taxon>Bangiaceae</taxon>
        <taxon>Pyropia</taxon>
    </lineage>
</organism>